<comment type="caution">
    <text evidence="1">The sequence shown here is derived from an EMBL/GenBank/DDBJ whole genome shotgun (WGS) entry which is preliminary data.</text>
</comment>
<name>A0ACC1DAF9_9NEOP</name>
<proteinExistence type="predicted"/>
<keyword evidence="2" id="KW-1185">Reference proteome</keyword>
<organism evidence="1 2">
    <name type="scientific">Dendrolimus kikuchii</name>
    <dbReference type="NCBI Taxonomy" id="765133"/>
    <lineage>
        <taxon>Eukaryota</taxon>
        <taxon>Metazoa</taxon>
        <taxon>Ecdysozoa</taxon>
        <taxon>Arthropoda</taxon>
        <taxon>Hexapoda</taxon>
        <taxon>Insecta</taxon>
        <taxon>Pterygota</taxon>
        <taxon>Neoptera</taxon>
        <taxon>Endopterygota</taxon>
        <taxon>Lepidoptera</taxon>
        <taxon>Glossata</taxon>
        <taxon>Ditrysia</taxon>
        <taxon>Bombycoidea</taxon>
        <taxon>Lasiocampidae</taxon>
        <taxon>Dendrolimus</taxon>
    </lineage>
</organism>
<dbReference type="Proteomes" id="UP000824533">
    <property type="component" value="Linkage Group LG06"/>
</dbReference>
<sequence>MGKCCALHQSAPTQRRINGFQLPLNYQQVIGWVVFLLTALLNLAVLAQIQFDELKIITLVIYIILYVSHMLSHVMATVIDPSENELRKLEINNVPEFDRTIHAHVIENGRCHLCNINTTSRNTKHCSICNKCVDRFDHHCKWLNSCVGRRNYVYFVACVTTALMISIFTSSLCLADIAIFFTNPQKLSSAAQKFIDCGPSLGSTYSKYCRNSVAFLTFLIIFGGCALGIASALLHLCCFHVYISVLGVSTYEYVMKSNYSGPLWMCCCTRCRCGRINTSKVYKSSDKQRNQNKQQNGDKFNQNEKVGDLINVLIAEELARTKKVVLFDKNKIHPEEVNDR</sequence>
<evidence type="ECO:0000313" key="1">
    <source>
        <dbReference type="EMBL" id="KAJ0180567.1"/>
    </source>
</evidence>
<evidence type="ECO:0000313" key="2">
    <source>
        <dbReference type="Proteomes" id="UP000824533"/>
    </source>
</evidence>
<protein>
    <submittedName>
        <fullName evidence="1">Uncharacterized protein</fullName>
    </submittedName>
</protein>
<dbReference type="EMBL" id="CM034392">
    <property type="protein sequence ID" value="KAJ0180567.1"/>
    <property type="molecule type" value="Genomic_DNA"/>
</dbReference>
<reference evidence="1 2" key="1">
    <citation type="journal article" date="2021" name="Front. Genet.">
        <title>Chromosome-Level Genome Assembly Reveals Significant Gene Expansion in the Toll and IMD Signaling Pathways of Dendrolimus kikuchii.</title>
        <authorList>
            <person name="Zhou J."/>
            <person name="Wu P."/>
            <person name="Xiong Z."/>
            <person name="Liu N."/>
            <person name="Zhao N."/>
            <person name="Ji M."/>
            <person name="Qiu Y."/>
            <person name="Yang B."/>
        </authorList>
    </citation>
    <scope>NUCLEOTIDE SEQUENCE [LARGE SCALE GENOMIC DNA]</scope>
    <source>
        <strain evidence="1">Ann1</strain>
    </source>
</reference>
<gene>
    <name evidence="1" type="ORF">K1T71_003971</name>
</gene>
<accession>A0ACC1DAF9</accession>